<evidence type="ECO:0000313" key="3">
    <source>
        <dbReference type="Proteomes" id="UP000002350"/>
    </source>
</evidence>
<dbReference type="RefSeq" id="WP_013051946.1">
    <property type="nucleotide sequence ID" value="NC_014012.1"/>
</dbReference>
<evidence type="ECO:0000256" key="1">
    <source>
        <dbReference type="SAM" id="SignalP"/>
    </source>
</evidence>
<dbReference type="KEGG" id="svo:SVI_2675"/>
<dbReference type="eggNOG" id="ENOG503474Z">
    <property type="taxonomic scope" value="Bacteria"/>
</dbReference>
<proteinExistence type="predicted"/>
<dbReference type="STRING" id="637905.SVI_2675"/>
<protein>
    <submittedName>
        <fullName evidence="2">Uncharacterized protein</fullName>
    </submittedName>
</protein>
<dbReference type="AlphaFoldDB" id="D4ZLU7"/>
<sequence>MPSSTTALVSIKSRRISRIKHNLIFPLLCMVPLSVSAAPSEAEMIFSKEVIACASYYQISSDVIATMNLPQMKTVGERLKSSSTKAVSIAEQYQAKEDVAAMLSKVQQQQLASLPDNKNLRDLMGKYQDSCKTLLAEPQKRLDYWIMASM</sequence>
<gene>
    <name evidence="2" type="ordered locus">SVI_2675</name>
</gene>
<reference evidence="3" key="1">
    <citation type="journal article" date="2010" name="Mol. Biosyst.">
        <title>Complete genome sequence and comparative analysis of Shewanella violacea, a psychrophilic and piezophilic bacterium from deep sea floor sediments.</title>
        <authorList>
            <person name="Aono E."/>
            <person name="Baba T."/>
            <person name="Ara T."/>
            <person name="Nishi T."/>
            <person name="Nakamichi T."/>
            <person name="Inamoto E."/>
            <person name="Toyonaga H."/>
            <person name="Hasegawa M."/>
            <person name="Takai Y."/>
            <person name="Okumura Y."/>
            <person name="Baba M."/>
            <person name="Tomita M."/>
            <person name="Kato C."/>
            <person name="Oshima T."/>
            <person name="Nakasone K."/>
            <person name="Mori H."/>
        </authorList>
    </citation>
    <scope>NUCLEOTIDE SEQUENCE [LARGE SCALE GENOMIC DNA]</scope>
    <source>
        <strain evidence="3">JCM 10179 / CIP 106290 / LMG 19151 / DSS12</strain>
    </source>
</reference>
<feature type="chain" id="PRO_5003067941" evidence="1">
    <location>
        <begin position="38"/>
        <end position="150"/>
    </location>
</feature>
<accession>D4ZLU7</accession>
<feature type="signal peptide" evidence="1">
    <location>
        <begin position="1"/>
        <end position="37"/>
    </location>
</feature>
<name>D4ZLU7_SHEVD</name>
<evidence type="ECO:0000313" key="2">
    <source>
        <dbReference type="EMBL" id="BAJ02646.1"/>
    </source>
</evidence>
<dbReference type="Proteomes" id="UP000002350">
    <property type="component" value="Chromosome"/>
</dbReference>
<keyword evidence="3" id="KW-1185">Reference proteome</keyword>
<keyword evidence="1" id="KW-0732">Signal</keyword>
<dbReference type="OrthoDB" id="6990245at2"/>
<dbReference type="HOGENOM" id="CLU_147284_0_0_6"/>
<dbReference type="EMBL" id="AP011177">
    <property type="protein sequence ID" value="BAJ02646.1"/>
    <property type="molecule type" value="Genomic_DNA"/>
</dbReference>
<organism evidence="2 3">
    <name type="scientific">Shewanella violacea (strain JCM 10179 / CIP 106290 / LMG 19151 / DSS12)</name>
    <dbReference type="NCBI Taxonomy" id="637905"/>
    <lineage>
        <taxon>Bacteria</taxon>
        <taxon>Pseudomonadati</taxon>
        <taxon>Pseudomonadota</taxon>
        <taxon>Gammaproteobacteria</taxon>
        <taxon>Alteromonadales</taxon>
        <taxon>Shewanellaceae</taxon>
        <taxon>Shewanella</taxon>
    </lineage>
</organism>